<dbReference type="RefSeq" id="XP_024744767.1">
    <property type="nucleotide sequence ID" value="XM_024888954.1"/>
</dbReference>
<dbReference type="EMBL" id="KZ680527">
    <property type="protein sequence ID" value="PTB61447.1"/>
    <property type="molecule type" value="Genomic_DNA"/>
</dbReference>
<feature type="non-terminal residue" evidence="2">
    <location>
        <position position="338"/>
    </location>
</feature>
<dbReference type="OrthoDB" id="5594977at2759"/>
<gene>
    <name evidence="2" type="ORF">BBK36DRAFT_1085297</name>
</gene>
<feature type="compositionally biased region" description="Low complexity" evidence="1">
    <location>
        <begin position="87"/>
        <end position="103"/>
    </location>
</feature>
<feature type="compositionally biased region" description="Polar residues" evidence="1">
    <location>
        <begin position="104"/>
        <end position="115"/>
    </location>
</feature>
<dbReference type="AlphaFoldDB" id="A0A2T4AWK1"/>
<organism evidence="2 3">
    <name type="scientific">Trichoderma citrinoviride</name>
    <dbReference type="NCBI Taxonomy" id="58853"/>
    <lineage>
        <taxon>Eukaryota</taxon>
        <taxon>Fungi</taxon>
        <taxon>Dikarya</taxon>
        <taxon>Ascomycota</taxon>
        <taxon>Pezizomycotina</taxon>
        <taxon>Sordariomycetes</taxon>
        <taxon>Hypocreomycetidae</taxon>
        <taxon>Hypocreales</taxon>
        <taxon>Hypocreaceae</taxon>
        <taxon>Trichoderma</taxon>
    </lineage>
</organism>
<evidence type="ECO:0000313" key="3">
    <source>
        <dbReference type="Proteomes" id="UP000241546"/>
    </source>
</evidence>
<feature type="region of interest" description="Disordered" evidence="1">
    <location>
        <begin position="1"/>
        <end position="143"/>
    </location>
</feature>
<evidence type="ECO:0008006" key="4">
    <source>
        <dbReference type="Google" id="ProtNLM"/>
    </source>
</evidence>
<name>A0A2T4AWK1_9HYPO</name>
<dbReference type="GeneID" id="36597073"/>
<feature type="region of interest" description="Disordered" evidence="1">
    <location>
        <begin position="260"/>
        <end position="281"/>
    </location>
</feature>
<dbReference type="PANTHER" id="PTHR28265">
    <property type="entry name" value="MAINTENANCE OF TELOMERE CAPPING PROTEIN 1"/>
    <property type="match status" value="1"/>
</dbReference>
<dbReference type="Pfam" id="PF10310">
    <property type="entry name" value="DUF5427"/>
    <property type="match status" value="1"/>
</dbReference>
<dbReference type="InterPro" id="IPR018814">
    <property type="entry name" value="DUF5427"/>
</dbReference>
<accession>A0A2T4AWK1</accession>
<keyword evidence="3" id="KW-1185">Reference proteome</keyword>
<dbReference type="PANTHER" id="PTHR28265:SF1">
    <property type="entry name" value="MAINTENANCE OF TELOMERE CAPPING PROTEIN 1"/>
    <property type="match status" value="1"/>
</dbReference>
<evidence type="ECO:0000313" key="2">
    <source>
        <dbReference type="EMBL" id="PTB61447.1"/>
    </source>
</evidence>
<sequence>KSKAPAADDNLDELFSGIGDDSKAKQSKPPKKPTSAAAKAIGNDDILADLESELAPQPASRPHTPRLKEAIARRSTATPPIGDDGSKSAAAAAARKSTDSSRSLKASFTPSATSSELHDAERRGPVEQAQQPQQQQQSGGGWWGGILSTATGVMKQAEAAYNQIQQNEEAQKWAEQVKGLRTGIDVTTLKSYRDELRNRALPTLSNIINTIAPPIGSHERLLIHITHDLVGYPSLDPLIYDVFSDVMQQVEGGELKVVQRGHDSGSSRPHDNTAGWDDGPWWRQVDQPRELGVVKGLVEGTKLCRVNAESYATEYFASQGGIDAVKAKARSGVVEPGS</sequence>
<evidence type="ECO:0000256" key="1">
    <source>
        <dbReference type="SAM" id="MobiDB-lite"/>
    </source>
</evidence>
<dbReference type="Proteomes" id="UP000241546">
    <property type="component" value="Unassembled WGS sequence"/>
</dbReference>
<proteinExistence type="predicted"/>
<reference evidence="3" key="1">
    <citation type="submission" date="2016-07" db="EMBL/GenBank/DDBJ databases">
        <title>Multiple horizontal gene transfer events from other fungi enriched the ability of initially mycotrophic Trichoderma (Ascomycota) to feed on dead plant biomass.</title>
        <authorList>
            <consortium name="DOE Joint Genome Institute"/>
            <person name="Atanasova L."/>
            <person name="Chenthamara K."/>
            <person name="Zhang J."/>
            <person name="Grujic M."/>
            <person name="Henrissat B."/>
            <person name="Kuo A."/>
            <person name="Aerts A."/>
            <person name="Salamov A."/>
            <person name="Lipzen A."/>
            <person name="Labutti K."/>
            <person name="Barry K."/>
            <person name="Miao Y."/>
            <person name="Rahimi M.J."/>
            <person name="Shen Q."/>
            <person name="Grigoriev I.V."/>
            <person name="Kubicek C.P."/>
            <person name="Druzhinina I.S."/>
        </authorList>
    </citation>
    <scope>NUCLEOTIDE SEQUENCE [LARGE SCALE GENOMIC DNA]</scope>
    <source>
        <strain evidence="3">TUCIM 6016</strain>
    </source>
</reference>
<feature type="non-terminal residue" evidence="2">
    <location>
        <position position="1"/>
    </location>
</feature>
<feature type="compositionally biased region" description="Basic and acidic residues" evidence="1">
    <location>
        <begin position="116"/>
        <end position="125"/>
    </location>
</feature>
<protein>
    <recommendedName>
        <fullName evidence="4">Maintenance of telomere capping protein 1</fullName>
    </recommendedName>
</protein>
<feature type="compositionally biased region" description="Low complexity" evidence="1">
    <location>
        <begin position="128"/>
        <end position="137"/>
    </location>
</feature>
<feature type="compositionally biased region" description="Basic and acidic residues" evidence="1">
    <location>
        <begin position="260"/>
        <end position="271"/>
    </location>
</feature>